<protein>
    <submittedName>
        <fullName evidence="14">TonB-dependent receptor</fullName>
    </submittedName>
</protein>
<evidence type="ECO:0000259" key="13">
    <source>
        <dbReference type="Pfam" id="PF07715"/>
    </source>
</evidence>
<keyword evidence="3" id="KW-1134">Transmembrane beta strand</keyword>
<evidence type="ECO:0000259" key="12">
    <source>
        <dbReference type="Pfam" id="PF00593"/>
    </source>
</evidence>
<dbReference type="Pfam" id="PF07715">
    <property type="entry name" value="Plug"/>
    <property type="match status" value="1"/>
</dbReference>
<keyword evidence="7" id="KW-0406">Ion transport</keyword>
<evidence type="ECO:0000256" key="3">
    <source>
        <dbReference type="ARBA" id="ARBA00022452"/>
    </source>
</evidence>
<organism evidence="14 15">
    <name type="scientific">Paracraurococcus ruber</name>
    <dbReference type="NCBI Taxonomy" id="77675"/>
    <lineage>
        <taxon>Bacteria</taxon>
        <taxon>Pseudomonadati</taxon>
        <taxon>Pseudomonadota</taxon>
        <taxon>Alphaproteobacteria</taxon>
        <taxon>Acetobacterales</taxon>
        <taxon>Roseomonadaceae</taxon>
        <taxon>Paracraurococcus</taxon>
    </lineage>
</organism>
<comment type="caution">
    <text evidence="14">The sequence shown here is derived from an EMBL/GenBank/DDBJ whole genome shotgun (WGS) entry which is preliminary data.</text>
</comment>
<evidence type="ECO:0000313" key="14">
    <source>
        <dbReference type="EMBL" id="MBK1658564.1"/>
    </source>
</evidence>
<evidence type="ECO:0000256" key="2">
    <source>
        <dbReference type="ARBA" id="ARBA00022448"/>
    </source>
</evidence>
<evidence type="ECO:0000256" key="10">
    <source>
        <dbReference type="ARBA" id="ARBA00023237"/>
    </source>
</evidence>
<evidence type="ECO:0000256" key="7">
    <source>
        <dbReference type="ARBA" id="ARBA00023065"/>
    </source>
</evidence>
<dbReference type="Proteomes" id="UP000697995">
    <property type="component" value="Unassembled WGS sequence"/>
</dbReference>
<dbReference type="InterPro" id="IPR000531">
    <property type="entry name" value="Beta-barrel_TonB"/>
</dbReference>
<keyword evidence="14" id="KW-0675">Receptor</keyword>
<name>A0ABS1CXW8_9PROT</name>
<dbReference type="Gene3D" id="2.40.170.20">
    <property type="entry name" value="TonB-dependent receptor, beta-barrel domain"/>
    <property type="match status" value="1"/>
</dbReference>
<feature type="domain" description="TonB-dependent receptor-like beta-barrel" evidence="12">
    <location>
        <begin position="194"/>
        <end position="623"/>
    </location>
</feature>
<evidence type="ECO:0000313" key="15">
    <source>
        <dbReference type="Proteomes" id="UP000697995"/>
    </source>
</evidence>
<evidence type="ECO:0000256" key="4">
    <source>
        <dbReference type="ARBA" id="ARBA00022496"/>
    </source>
</evidence>
<keyword evidence="8 11" id="KW-0798">TonB box</keyword>
<accession>A0ABS1CXW8</accession>
<reference evidence="14 15" key="1">
    <citation type="journal article" date="2020" name="Microorganisms">
        <title>Osmotic Adaptation and Compatible Solute Biosynthesis of Phototrophic Bacteria as Revealed from Genome Analyses.</title>
        <authorList>
            <person name="Imhoff J.F."/>
            <person name="Rahn T."/>
            <person name="Kunzel S."/>
            <person name="Keller A."/>
            <person name="Neulinger S.C."/>
        </authorList>
    </citation>
    <scope>NUCLEOTIDE SEQUENCE [LARGE SCALE GENOMIC DNA]</scope>
    <source>
        <strain evidence="14 15">DSM 15382</strain>
    </source>
</reference>
<keyword evidence="10" id="KW-0998">Cell outer membrane</keyword>
<evidence type="ECO:0000256" key="9">
    <source>
        <dbReference type="ARBA" id="ARBA00023136"/>
    </source>
</evidence>
<keyword evidence="4" id="KW-0410">Iron transport</keyword>
<sequence>MAVLLLSGAAAAQEEMPVITVTGAAEPPAAAASERQVSRAELAARPVARVGEALEAAPGLIVTQHSGEGKANQFFLRGFNLDHGTDLAITLDGMPLNMRTHAHGQGYADLNFLIPELLGGLRVRKGPYFADDGDFATAGALRLDLVDSLERAVVQATGGSFGYWRGLAAGSRPMGNGTLLAAGEVATYQGPWRNGDDLTRLNGVLRYSQGTALDGFSLTGMAYNNRWRSTDQVPARGVSAGIIDRFGTVDPTDGGRAQRFSLSGRWASTGEYGTTRVSAYAIRSTLDLYNNFTYFLDDPGNGDQFHQRDRRWVLGGEGSHAVPWTLLGREAETRFGVQTRHDDIRLGLFRTVARQALSTVREDRVTQDSVGVFTDTTVRATDWLRLTGGLRADWMGGRVRSDTPANTGTAGEWIGSPKIGLVLGPWWATEFFVNAGTGFHSNDLRGATIRVDPADRLTPLTRVPLLVRAKGAEIGIATRALPGLDSRLAFFVLDLGSEIVFLGDAGTTEASRASRRLGVEWTNRWQATPALALDLDVAATRARFTQDDPAGNRIPGAPSLVLAAGATWDEGPGWFGATRLRVFGPRPLTEDGKETSRTTALVNARLGYRFDRGITLQLDAFNLFNTKASQIDYFYTSRLPGEPAAGVADRHFHPVEPLAVRVTVAAAL</sequence>
<keyword evidence="6" id="KW-0408">Iron</keyword>
<feature type="domain" description="TonB-dependent receptor plug" evidence="13">
    <location>
        <begin position="31"/>
        <end position="140"/>
    </location>
</feature>
<dbReference type="InterPro" id="IPR036942">
    <property type="entry name" value="Beta-barrel_TonB_sf"/>
</dbReference>
<gene>
    <name evidence="14" type="ORF">CKO45_10005</name>
</gene>
<dbReference type="PANTHER" id="PTHR32552:SF81">
    <property type="entry name" value="TONB-DEPENDENT OUTER MEMBRANE RECEPTOR"/>
    <property type="match status" value="1"/>
</dbReference>
<dbReference type="InterPro" id="IPR039426">
    <property type="entry name" value="TonB-dep_rcpt-like"/>
</dbReference>
<evidence type="ECO:0000256" key="6">
    <source>
        <dbReference type="ARBA" id="ARBA00023004"/>
    </source>
</evidence>
<keyword evidence="15" id="KW-1185">Reference proteome</keyword>
<dbReference type="SUPFAM" id="SSF56935">
    <property type="entry name" value="Porins"/>
    <property type="match status" value="1"/>
</dbReference>
<dbReference type="Gene3D" id="2.170.130.10">
    <property type="entry name" value="TonB-dependent receptor, plug domain"/>
    <property type="match status" value="1"/>
</dbReference>
<keyword evidence="9 11" id="KW-0472">Membrane</keyword>
<dbReference type="EMBL" id="NRSG01000057">
    <property type="protein sequence ID" value="MBK1658564.1"/>
    <property type="molecule type" value="Genomic_DNA"/>
</dbReference>
<dbReference type="Pfam" id="PF00593">
    <property type="entry name" value="TonB_dep_Rec_b-barrel"/>
    <property type="match status" value="1"/>
</dbReference>
<dbReference type="InterPro" id="IPR012910">
    <property type="entry name" value="Plug_dom"/>
</dbReference>
<evidence type="ECO:0000256" key="8">
    <source>
        <dbReference type="ARBA" id="ARBA00023077"/>
    </source>
</evidence>
<evidence type="ECO:0000256" key="5">
    <source>
        <dbReference type="ARBA" id="ARBA00022692"/>
    </source>
</evidence>
<keyword evidence="2" id="KW-0813">Transport</keyword>
<evidence type="ECO:0000256" key="1">
    <source>
        <dbReference type="ARBA" id="ARBA00004571"/>
    </source>
</evidence>
<comment type="subcellular location">
    <subcellularLocation>
        <location evidence="1">Cell outer membrane</location>
        <topology evidence="1">Multi-pass membrane protein</topology>
    </subcellularLocation>
</comment>
<keyword evidence="5" id="KW-0812">Transmembrane</keyword>
<dbReference type="PANTHER" id="PTHR32552">
    <property type="entry name" value="FERRICHROME IRON RECEPTOR-RELATED"/>
    <property type="match status" value="1"/>
</dbReference>
<dbReference type="InterPro" id="IPR037066">
    <property type="entry name" value="Plug_dom_sf"/>
</dbReference>
<comment type="similarity">
    <text evidence="11">Belongs to the TonB-dependent receptor family.</text>
</comment>
<proteinExistence type="inferred from homology"/>
<evidence type="ECO:0000256" key="11">
    <source>
        <dbReference type="RuleBase" id="RU003357"/>
    </source>
</evidence>